<dbReference type="AlphaFoldDB" id="A0AAW1LL51"/>
<comment type="caution">
    <text evidence="1">The sequence shown here is derived from an EMBL/GenBank/DDBJ whole genome shotgun (WGS) entry which is preliminary data.</text>
</comment>
<protein>
    <submittedName>
        <fullName evidence="1">Uncharacterized protein</fullName>
    </submittedName>
</protein>
<sequence length="137" mass="16169">MNIPSDGVTSTRLGKFDPTQRIRKRPLKLKLRSHDEVISVLRDTKKIKEIEKFKSVSLSKDRTPLQTSFYNNLKRQLKERLDAGEQDLYIRHFNDVPSFYNNLKRQLKERLDAGEQDLYIRHFNDVPKIVKRKASGN</sequence>
<keyword evidence="2" id="KW-1185">Reference proteome</keyword>
<dbReference type="EMBL" id="JASPKY010000109">
    <property type="protein sequence ID" value="KAK9736766.1"/>
    <property type="molecule type" value="Genomic_DNA"/>
</dbReference>
<dbReference type="Proteomes" id="UP001458880">
    <property type="component" value="Unassembled WGS sequence"/>
</dbReference>
<proteinExistence type="predicted"/>
<accession>A0AAW1LL51</accession>
<evidence type="ECO:0000313" key="2">
    <source>
        <dbReference type="Proteomes" id="UP001458880"/>
    </source>
</evidence>
<organism evidence="1 2">
    <name type="scientific">Popillia japonica</name>
    <name type="common">Japanese beetle</name>
    <dbReference type="NCBI Taxonomy" id="7064"/>
    <lineage>
        <taxon>Eukaryota</taxon>
        <taxon>Metazoa</taxon>
        <taxon>Ecdysozoa</taxon>
        <taxon>Arthropoda</taxon>
        <taxon>Hexapoda</taxon>
        <taxon>Insecta</taxon>
        <taxon>Pterygota</taxon>
        <taxon>Neoptera</taxon>
        <taxon>Endopterygota</taxon>
        <taxon>Coleoptera</taxon>
        <taxon>Polyphaga</taxon>
        <taxon>Scarabaeiformia</taxon>
        <taxon>Scarabaeidae</taxon>
        <taxon>Rutelinae</taxon>
        <taxon>Popillia</taxon>
    </lineage>
</organism>
<gene>
    <name evidence="1" type="ORF">QE152_g11328</name>
</gene>
<evidence type="ECO:0000313" key="1">
    <source>
        <dbReference type="EMBL" id="KAK9736766.1"/>
    </source>
</evidence>
<name>A0AAW1LL51_POPJA</name>
<reference evidence="1 2" key="1">
    <citation type="journal article" date="2024" name="BMC Genomics">
        <title>De novo assembly and annotation of Popillia japonica's genome with initial clues to its potential as an invasive pest.</title>
        <authorList>
            <person name="Cucini C."/>
            <person name="Boschi S."/>
            <person name="Funari R."/>
            <person name="Cardaioli E."/>
            <person name="Iannotti N."/>
            <person name="Marturano G."/>
            <person name="Paoli F."/>
            <person name="Bruttini M."/>
            <person name="Carapelli A."/>
            <person name="Frati F."/>
            <person name="Nardi F."/>
        </authorList>
    </citation>
    <scope>NUCLEOTIDE SEQUENCE [LARGE SCALE GENOMIC DNA]</scope>
    <source>
        <strain evidence="1">DMR45628</strain>
    </source>
</reference>